<feature type="domain" description="ABC transmembrane type-1" evidence="10">
    <location>
        <begin position="98"/>
        <end position="283"/>
    </location>
</feature>
<dbReference type="Gene3D" id="1.10.3720.10">
    <property type="entry name" value="MetI-like"/>
    <property type="match status" value="1"/>
</dbReference>
<dbReference type="PANTHER" id="PTHR43386:SF5">
    <property type="entry name" value="PUTRESCINE EXPORT SYSTEM PERMEASE PROTEIN SAPC"/>
    <property type="match status" value="1"/>
</dbReference>
<evidence type="ECO:0000256" key="3">
    <source>
        <dbReference type="ARBA" id="ARBA00022475"/>
    </source>
</evidence>
<dbReference type="AlphaFoldDB" id="A0A9X1XNR7"/>
<evidence type="ECO:0000256" key="1">
    <source>
        <dbReference type="ARBA" id="ARBA00004429"/>
    </source>
</evidence>
<evidence type="ECO:0000313" key="11">
    <source>
        <dbReference type="EMBL" id="MCK6262884.1"/>
    </source>
</evidence>
<evidence type="ECO:0000259" key="10">
    <source>
        <dbReference type="PROSITE" id="PS50928"/>
    </source>
</evidence>
<dbReference type="GO" id="GO:0055085">
    <property type="term" value="P:transmembrane transport"/>
    <property type="evidence" value="ECO:0007669"/>
    <property type="project" value="InterPro"/>
</dbReference>
<protein>
    <submittedName>
        <fullName evidence="11">Peptide ABC transporter permease SapC</fullName>
    </submittedName>
</protein>
<organism evidence="11 12">
    <name type="scientific">Vibrio amylolyticus</name>
    <dbReference type="NCBI Taxonomy" id="2847292"/>
    <lineage>
        <taxon>Bacteria</taxon>
        <taxon>Pseudomonadati</taxon>
        <taxon>Pseudomonadota</taxon>
        <taxon>Gammaproteobacteria</taxon>
        <taxon>Vibrionales</taxon>
        <taxon>Vibrionaceae</taxon>
        <taxon>Vibrio</taxon>
    </lineage>
</organism>
<dbReference type="CDD" id="cd06261">
    <property type="entry name" value="TM_PBP2"/>
    <property type="match status" value="1"/>
</dbReference>
<dbReference type="RefSeq" id="WP_248007994.1">
    <property type="nucleotide sequence ID" value="NZ_JAJHVV010000003.1"/>
</dbReference>
<evidence type="ECO:0000256" key="5">
    <source>
        <dbReference type="ARBA" id="ARBA00022692"/>
    </source>
</evidence>
<dbReference type="NCBIfam" id="NF011691">
    <property type="entry name" value="PRK15111.1"/>
    <property type="match status" value="1"/>
</dbReference>
<feature type="transmembrane region" description="Helical" evidence="9">
    <location>
        <begin position="211"/>
        <end position="237"/>
    </location>
</feature>
<dbReference type="SUPFAM" id="SSF161098">
    <property type="entry name" value="MetI-like"/>
    <property type="match status" value="1"/>
</dbReference>
<dbReference type="InterPro" id="IPR035906">
    <property type="entry name" value="MetI-like_sf"/>
</dbReference>
<keyword evidence="2 9" id="KW-0813">Transport</keyword>
<feature type="transmembrane region" description="Helical" evidence="9">
    <location>
        <begin position="160"/>
        <end position="180"/>
    </location>
</feature>
<reference evidence="11" key="1">
    <citation type="submission" date="2021-11" db="EMBL/GenBank/DDBJ databases">
        <title>Vibrio ZSDE26 sp. nov. and Vibrio ZSDZ34 sp. nov., isolated from coastal seawater in Qingdao.</title>
        <authorList>
            <person name="Zhang P."/>
        </authorList>
    </citation>
    <scope>NUCLEOTIDE SEQUENCE</scope>
    <source>
        <strain evidence="11">ZSDE26</strain>
    </source>
</reference>
<sequence>MLTNNVYQEEHIPTQFERFWRSFRSNNLAMFGLWCLILLLLITIAAPFITPHDPQAQSSHLLIPPSWNPSGTVEYFLGTDDLGRDILSRLIKGSQLTFGSAIIITLIAALIGCVIGILAGMTKGLLSSTLNHLLDTIMSIPSLLLAIIFVAFLGFGEFNILLAICLALIPRFIRSVYIAVHNEIEKDYIMAARLDGANDFYLLWNSILPNILIVIATELTFALSIAILDITALGFLGLGAQAPSSEWGAILGDSVELIYLAPWTVTLPGLAIMVAVVIVNLVGEGVQDALNAGTE</sequence>
<dbReference type="Pfam" id="PF00528">
    <property type="entry name" value="BPD_transp_1"/>
    <property type="match status" value="1"/>
</dbReference>
<dbReference type="PANTHER" id="PTHR43386">
    <property type="entry name" value="OLIGOPEPTIDE TRANSPORT SYSTEM PERMEASE PROTEIN APPC"/>
    <property type="match status" value="1"/>
</dbReference>
<feature type="transmembrane region" description="Helical" evidence="9">
    <location>
        <begin position="98"/>
        <end position="121"/>
    </location>
</feature>
<keyword evidence="6 9" id="KW-1133">Transmembrane helix</keyword>
<dbReference type="InterPro" id="IPR025966">
    <property type="entry name" value="OppC_N"/>
</dbReference>
<evidence type="ECO:0000256" key="4">
    <source>
        <dbReference type="ARBA" id="ARBA00022519"/>
    </source>
</evidence>
<evidence type="ECO:0000256" key="6">
    <source>
        <dbReference type="ARBA" id="ARBA00022989"/>
    </source>
</evidence>
<proteinExistence type="inferred from homology"/>
<evidence type="ECO:0000313" key="12">
    <source>
        <dbReference type="Proteomes" id="UP001139559"/>
    </source>
</evidence>
<dbReference type="Proteomes" id="UP001139559">
    <property type="component" value="Unassembled WGS sequence"/>
</dbReference>
<evidence type="ECO:0000256" key="7">
    <source>
        <dbReference type="ARBA" id="ARBA00023136"/>
    </source>
</evidence>
<feature type="transmembrane region" description="Helical" evidence="9">
    <location>
        <begin position="133"/>
        <end position="154"/>
    </location>
</feature>
<dbReference type="PROSITE" id="PS50928">
    <property type="entry name" value="ABC_TM1"/>
    <property type="match status" value="1"/>
</dbReference>
<dbReference type="InterPro" id="IPR050366">
    <property type="entry name" value="BP-dependent_transpt_permease"/>
</dbReference>
<comment type="subcellular location">
    <subcellularLocation>
        <location evidence="1">Cell inner membrane</location>
        <topology evidence="1">Multi-pass membrane protein</topology>
    </subcellularLocation>
    <subcellularLocation>
        <location evidence="9">Cell membrane</location>
        <topology evidence="9">Multi-pass membrane protein</topology>
    </subcellularLocation>
</comment>
<dbReference type="Pfam" id="PF12911">
    <property type="entry name" value="OppC_N"/>
    <property type="match status" value="1"/>
</dbReference>
<keyword evidence="3" id="KW-1003">Cell membrane</keyword>
<accession>A0A9X1XNR7</accession>
<feature type="transmembrane region" description="Helical" evidence="9">
    <location>
        <begin position="28"/>
        <end position="49"/>
    </location>
</feature>
<comment type="similarity">
    <text evidence="8">Belongs to the binding-protein-dependent transport system permease family. OppBC subfamily.</text>
</comment>
<evidence type="ECO:0000256" key="2">
    <source>
        <dbReference type="ARBA" id="ARBA00022448"/>
    </source>
</evidence>
<feature type="transmembrane region" description="Helical" evidence="9">
    <location>
        <begin position="257"/>
        <end position="282"/>
    </location>
</feature>
<keyword evidence="4" id="KW-0997">Cell inner membrane</keyword>
<name>A0A9X1XNR7_9VIBR</name>
<evidence type="ECO:0000256" key="9">
    <source>
        <dbReference type="RuleBase" id="RU363032"/>
    </source>
</evidence>
<keyword evidence="5 9" id="KW-0812">Transmembrane</keyword>
<keyword evidence="7 9" id="KW-0472">Membrane</keyword>
<keyword evidence="12" id="KW-1185">Reference proteome</keyword>
<dbReference type="EMBL" id="JAJHVV010000003">
    <property type="protein sequence ID" value="MCK6262884.1"/>
    <property type="molecule type" value="Genomic_DNA"/>
</dbReference>
<comment type="caution">
    <text evidence="11">The sequence shown here is derived from an EMBL/GenBank/DDBJ whole genome shotgun (WGS) entry which is preliminary data.</text>
</comment>
<dbReference type="InterPro" id="IPR000515">
    <property type="entry name" value="MetI-like"/>
</dbReference>
<dbReference type="GO" id="GO:0005886">
    <property type="term" value="C:plasma membrane"/>
    <property type="evidence" value="ECO:0007669"/>
    <property type="project" value="UniProtKB-SubCell"/>
</dbReference>
<evidence type="ECO:0000256" key="8">
    <source>
        <dbReference type="ARBA" id="ARBA00024202"/>
    </source>
</evidence>
<gene>
    <name evidence="11" type="primary">sapC</name>
    <name evidence="11" type="ORF">KP803_06285</name>
</gene>